<reference evidence="2 3" key="1">
    <citation type="submission" date="2016-10" db="EMBL/GenBank/DDBJ databases">
        <authorList>
            <person name="de Groot N.N."/>
        </authorList>
    </citation>
    <scope>NUCLEOTIDE SEQUENCE [LARGE SCALE GENOMIC DNA]</scope>
    <source>
        <strain evidence="2 3">DSM 18610</strain>
    </source>
</reference>
<evidence type="ECO:0000259" key="1">
    <source>
        <dbReference type="PROSITE" id="PS50943"/>
    </source>
</evidence>
<feature type="domain" description="HTH cro/C1-type" evidence="1">
    <location>
        <begin position="16"/>
        <end position="70"/>
    </location>
</feature>
<organism evidence="2 3">
    <name type="scientific">Pedobacter rhizosphaerae</name>
    <dbReference type="NCBI Taxonomy" id="390241"/>
    <lineage>
        <taxon>Bacteria</taxon>
        <taxon>Pseudomonadati</taxon>
        <taxon>Bacteroidota</taxon>
        <taxon>Sphingobacteriia</taxon>
        <taxon>Sphingobacteriales</taxon>
        <taxon>Sphingobacteriaceae</taxon>
        <taxon>Pedobacter</taxon>
    </lineage>
</organism>
<dbReference type="OrthoDB" id="678057at2"/>
<dbReference type="Gene3D" id="1.10.260.40">
    <property type="entry name" value="lambda repressor-like DNA-binding domains"/>
    <property type="match status" value="1"/>
</dbReference>
<dbReference type="Proteomes" id="UP000199572">
    <property type="component" value="Unassembled WGS sequence"/>
</dbReference>
<dbReference type="STRING" id="390241.SAMN04488023_1205"/>
<dbReference type="SUPFAM" id="SSF47413">
    <property type="entry name" value="lambda repressor-like DNA-binding domains"/>
    <property type="match status" value="1"/>
</dbReference>
<name>A0A1H9SY06_9SPHI</name>
<evidence type="ECO:0000313" key="3">
    <source>
        <dbReference type="Proteomes" id="UP000199572"/>
    </source>
</evidence>
<dbReference type="Pfam" id="PF01381">
    <property type="entry name" value="HTH_3"/>
    <property type="match status" value="1"/>
</dbReference>
<dbReference type="InterPro" id="IPR001387">
    <property type="entry name" value="Cro/C1-type_HTH"/>
</dbReference>
<dbReference type="GO" id="GO:0003677">
    <property type="term" value="F:DNA binding"/>
    <property type="evidence" value="ECO:0007669"/>
    <property type="project" value="UniProtKB-KW"/>
</dbReference>
<dbReference type="PROSITE" id="PS50943">
    <property type="entry name" value="HTH_CROC1"/>
    <property type="match status" value="1"/>
</dbReference>
<sequence>MKVEFQNLYIQIGKNVRFLRNQLGWSQDELASYCSVNRAKISRIENAKADYLLSTLLEVSKALRTDLEEIIKSQPERQ</sequence>
<gene>
    <name evidence="2" type="ORF">SAMN04488023_1205</name>
</gene>
<accession>A0A1H9SY06</accession>
<protein>
    <submittedName>
        <fullName evidence="2">DNA-binding transcriptional regulator, XRE-family HTH domain</fullName>
    </submittedName>
</protein>
<dbReference type="EMBL" id="FOGG01000020">
    <property type="protein sequence ID" value="SER89900.1"/>
    <property type="molecule type" value="Genomic_DNA"/>
</dbReference>
<dbReference type="RefSeq" id="WP_090885950.1">
    <property type="nucleotide sequence ID" value="NZ_FOGG01000020.1"/>
</dbReference>
<dbReference type="InterPro" id="IPR010982">
    <property type="entry name" value="Lambda_DNA-bd_dom_sf"/>
</dbReference>
<dbReference type="CDD" id="cd00093">
    <property type="entry name" value="HTH_XRE"/>
    <property type="match status" value="1"/>
</dbReference>
<dbReference type="AlphaFoldDB" id="A0A1H9SY06"/>
<proteinExistence type="predicted"/>
<dbReference type="SMART" id="SM00530">
    <property type="entry name" value="HTH_XRE"/>
    <property type="match status" value="1"/>
</dbReference>
<evidence type="ECO:0000313" key="2">
    <source>
        <dbReference type="EMBL" id="SER89900.1"/>
    </source>
</evidence>
<keyword evidence="3" id="KW-1185">Reference proteome</keyword>
<keyword evidence="2" id="KW-0238">DNA-binding</keyword>